<dbReference type="Pfam" id="PF05226">
    <property type="entry name" value="CHASE2"/>
    <property type="match status" value="1"/>
</dbReference>
<keyword evidence="6 7" id="KW-0472">Membrane</keyword>
<proteinExistence type="inferred from homology"/>
<dbReference type="InterPro" id="IPR001054">
    <property type="entry name" value="A/G_cyclase"/>
</dbReference>
<dbReference type="CDD" id="cd07302">
    <property type="entry name" value="CHD"/>
    <property type="match status" value="1"/>
</dbReference>
<sequence length="696" mass="79630">MLKKIVYFLIAIAVSLFIYFLYYNQYDFLNSIDTKLQDSKFRLRYFKKASDKVVLVAIDGKSIDKYGRWPWDRKLFAKLIDKLNDYGVKTIALDVVFSEPSNPDSDAALSKAIYREQNVILGYFFRDTISEEEAEAAMERLPDFSIENINLLEEVDKLPILSFRSAETNIDEIAEGAYSKGFFSVFPDRDGILRRVHLVADFNGFIMPSLALSALSHYLDEEITLYVDRYGINRLLLGKELIPVDMDGSIPVNFYGTKGTITTISAADILEGKVDSNLLKNKLIFLGITEIGVGDYQATPVDSSFPGTEIHCTFASNVLQNFFLIKDSKTVIMDIATIFLLPLIVAVISVLFRRGIYSFVTTLFFSLAYFYFNFKMFDVYNFQLSTIYPFSSVMLSFILIEIYKNFVVEQKSKYLKKAFSSYISEDLVEEILQNPDRLKLGGEKRDITVLFSDIRGFTSISEELDPESLVSLLNSFLGPATEIILKNRGMLDKYIGDAIMAIFNAPVNLKNHRDMAVKSSMEIVSLLDRLNDDFVKKGWPKLDISVGINSGDAVVGNLGTERRFDYTAIGDTVNLASRLEGLNKYYGTKILISEFTKAGLNEDFPLRLVDTVRVKGKNKPVDIFEVVVRKVDDEFFKLYEEGLAYYREFNFEQARKRFEILAERYQDYLAEVYLERMASFKGAKEEFDYITTFYKK</sequence>
<dbReference type="PROSITE" id="PS50125">
    <property type="entry name" value="GUANYLATE_CYCLASE_2"/>
    <property type="match status" value="1"/>
</dbReference>
<dbReference type="SMART" id="SM00044">
    <property type="entry name" value="CYCc"/>
    <property type="match status" value="1"/>
</dbReference>
<evidence type="ECO:0000313" key="9">
    <source>
        <dbReference type="EMBL" id="KAA0258111.1"/>
    </source>
</evidence>
<accession>A0A5A8F3R9</accession>
<dbReference type="RefSeq" id="WP_149266432.1">
    <property type="nucleotide sequence ID" value="NZ_VFJB01000005.1"/>
</dbReference>
<dbReference type="AlphaFoldDB" id="A0A5A8F3R9"/>
<name>A0A5A8F3R9_9BACT</name>
<dbReference type="GO" id="GO:0035556">
    <property type="term" value="P:intracellular signal transduction"/>
    <property type="evidence" value="ECO:0007669"/>
    <property type="project" value="InterPro"/>
</dbReference>
<dbReference type="SMART" id="SM01080">
    <property type="entry name" value="CHASE2"/>
    <property type="match status" value="1"/>
</dbReference>
<organism evidence="9 10">
    <name type="scientific">Deferribacter autotrophicus</name>
    <dbReference type="NCBI Taxonomy" id="500465"/>
    <lineage>
        <taxon>Bacteria</taxon>
        <taxon>Pseudomonadati</taxon>
        <taxon>Deferribacterota</taxon>
        <taxon>Deferribacteres</taxon>
        <taxon>Deferribacterales</taxon>
        <taxon>Deferribacteraceae</taxon>
        <taxon>Deferribacter</taxon>
    </lineage>
</organism>
<comment type="subcellular location">
    <subcellularLocation>
        <location evidence="1">Cell envelope</location>
    </subcellularLocation>
</comment>
<dbReference type="GO" id="GO:0006171">
    <property type="term" value="P:cAMP biosynthetic process"/>
    <property type="evidence" value="ECO:0007669"/>
    <property type="project" value="TreeGrafter"/>
</dbReference>
<keyword evidence="4 7" id="KW-0812">Transmembrane</keyword>
<dbReference type="EMBL" id="VFJB01000005">
    <property type="protein sequence ID" value="KAA0258111.1"/>
    <property type="molecule type" value="Genomic_DNA"/>
</dbReference>
<dbReference type="Proteomes" id="UP000322876">
    <property type="component" value="Unassembled WGS sequence"/>
</dbReference>
<dbReference type="InterPro" id="IPR050697">
    <property type="entry name" value="Adenylyl/Guanylyl_Cyclase_3/4"/>
</dbReference>
<feature type="transmembrane region" description="Helical" evidence="7">
    <location>
        <begin position="5"/>
        <end position="23"/>
    </location>
</feature>
<protein>
    <submittedName>
        <fullName evidence="9">Adenylate/guanylate cyclase domain-containing protein</fullName>
    </submittedName>
</protein>
<dbReference type="PANTHER" id="PTHR43081:SF1">
    <property type="entry name" value="ADENYLATE CYCLASE, TERMINAL-DIFFERENTIATION SPECIFIC"/>
    <property type="match status" value="1"/>
</dbReference>
<dbReference type="Gene3D" id="3.30.70.1230">
    <property type="entry name" value="Nucleotide cyclase"/>
    <property type="match status" value="1"/>
</dbReference>
<dbReference type="GO" id="GO:0030313">
    <property type="term" value="C:cell envelope"/>
    <property type="evidence" value="ECO:0007669"/>
    <property type="project" value="UniProtKB-SubCell"/>
</dbReference>
<feature type="transmembrane region" description="Helical" evidence="7">
    <location>
        <begin position="356"/>
        <end position="374"/>
    </location>
</feature>
<feature type="transmembrane region" description="Helical" evidence="7">
    <location>
        <begin position="331"/>
        <end position="351"/>
    </location>
</feature>
<dbReference type="SUPFAM" id="SSF55073">
    <property type="entry name" value="Nucleotide cyclase"/>
    <property type="match status" value="1"/>
</dbReference>
<dbReference type="InterPro" id="IPR007890">
    <property type="entry name" value="CHASE2"/>
</dbReference>
<evidence type="ECO:0000256" key="3">
    <source>
        <dbReference type="ARBA" id="ARBA00022475"/>
    </source>
</evidence>
<keyword evidence="5 7" id="KW-1133">Transmembrane helix</keyword>
<evidence type="ECO:0000313" key="10">
    <source>
        <dbReference type="Proteomes" id="UP000322876"/>
    </source>
</evidence>
<dbReference type="OrthoDB" id="9806735at2"/>
<comment type="caution">
    <text evidence="9">The sequence shown here is derived from an EMBL/GenBank/DDBJ whole genome shotgun (WGS) entry which is preliminary data.</text>
</comment>
<keyword evidence="3" id="KW-1003">Cell membrane</keyword>
<evidence type="ECO:0000256" key="2">
    <source>
        <dbReference type="ARBA" id="ARBA00005381"/>
    </source>
</evidence>
<comment type="similarity">
    <text evidence="2">Belongs to the adenylyl cyclase class-3 family.</text>
</comment>
<dbReference type="FunFam" id="3.30.70.1230:FF:000016">
    <property type="entry name" value="Adenylate/guanylate cyclase domain-containing protein"/>
    <property type="match status" value="1"/>
</dbReference>
<keyword evidence="10" id="KW-1185">Reference proteome</keyword>
<evidence type="ECO:0000256" key="7">
    <source>
        <dbReference type="SAM" id="Phobius"/>
    </source>
</evidence>
<reference evidence="9 10" key="1">
    <citation type="submission" date="2019-06" db="EMBL/GenBank/DDBJ databases">
        <title>Genomic insights into carbon and energy metabolism of Deferribacter autotrophicus revealed new metabolic traits in the phylum Deferribacteres.</title>
        <authorList>
            <person name="Slobodkin A.I."/>
            <person name="Slobodkina G.B."/>
            <person name="Allioux M."/>
            <person name="Alain K."/>
            <person name="Jebbar M."/>
            <person name="Shadrin V."/>
            <person name="Kublanov I.V."/>
            <person name="Toshchakov S.V."/>
            <person name="Bonch-Osmolovskaya E.A."/>
        </authorList>
    </citation>
    <scope>NUCLEOTIDE SEQUENCE [LARGE SCALE GENOMIC DNA]</scope>
    <source>
        <strain evidence="9 10">SL50</strain>
    </source>
</reference>
<evidence type="ECO:0000256" key="6">
    <source>
        <dbReference type="ARBA" id="ARBA00023136"/>
    </source>
</evidence>
<evidence type="ECO:0000259" key="8">
    <source>
        <dbReference type="PROSITE" id="PS50125"/>
    </source>
</evidence>
<dbReference type="PANTHER" id="PTHR43081">
    <property type="entry name" value="ADENYLATE CYCLASE, TERMINAL-DIFFERENTIATION SPECIFIC-RELATED"/>
    <property type="match status" value="1"/>
</dbReference>
<evidence type="ECO:0000256" key="5">
    <source>
        <dbReference type="ARBA" id="ARBA00022989"/>
    </source>
</evidence>
<feature type="domain" description="Guanylate cyclase" evidence="8">
    <location>
        <begin position="448"/>
        <end position="580"/>
    </location>
</feature>
<dbReference type="Pfam" id="PF00211">
    <property type="entry name" value="Guanylate_cyc"/>
    <property type="match status" value="1"/>
</dbReference>
<evidence type="ECO:0000256" key="4">
    <source>
        <dbReference type="ARBA" id="ARBA00022692"/>
    </source>
</evidence>
<gene>
    <name evidence="9" type="ORF">FHQ18_06855</name>
</gene>
<dbReference type="InterPro" id="IPR029787">
    <property type="entry name" value="Nucleotide_cyclase"/>
</dbReference>
<dbReference type="GO" id="GO:0004016">
    <property type="term" value="F:adenylate cyclase activity"/>
    <property type="evidence" value="ECO:0007669"/>
    <property type="project" value="UniProtKB-ARBA"/>
</dbReference>
<evidence type="ECO:0000256" key="1">
    <source>
        <dbReference type="ARBA" id="ARBA00004196"/>
    </source>
</evidence>
<feature type="transmembrane region" description="Helical" evidence="7">
    <location>
        <begin position="386"/>
        <end position="407"/>
    </location>
</feature>